<dbReference type="PANTHER" id="PTHR42827:SF1">
    <property type="entry name" value="IRON-SULFUR CLUSTER-BINDING PROTEIN"/>
    <property type="match status" value="1"/>
</dbReference>
<dbReference type="Proteomes" id="UP001239167">
    <property type="component" value="Unassembled WGS sequence"/>
</dbReference>
<comment type="caution">
    <text evidence="1">The sequence shown here is derived from an EMBL/GenBank/DDBJ whole genome shotgun (WGS) entry which is preliminary data.</text>
</comment>
<accession>A0ABT9YAE3</accession>
<dbReference type="RefSeq" id="WP_196605133.1">
    <property type="nucleotide sequence ID" value="NZ_CP116940.1"/>
</dbReference>
<name>A0ABT9YAE3_9FIRM</name>
<organism evidence="1 2">
    <name type="scientific">Pectinatus haikarae</name>
    <dbReference type="NCBI Taxonomy" id="349096"/>
    <lineage>
        <taxon>Bacteria</taxon>
        <taxon>Bacillati</taxon>
        <taxon>Bacillota</taxon>
        <taxon>Negativicutes</taxon>
        <taxon>Selenomonadales</taxon>
        <taxon>Selenomonadaceae</taxon>
        <taxon>Pectinatus</taxon>
    </lineage>
</organism>
<sequence length="242" mass="26832">MKLSHTIEKIVRTEVTNNFLEYREPIIGYAAADDPLYATLDDKIGARQFHPKEMLPDAKTVIVYFIPFPLSLIHAIRQKQHIVPMWSQYYDTTNELLEKIGKNILIKMSALNIKGAMDPPTENFDSISLTGHWAHKASAVIAGIGTFGLNHLLITRLGTAGRLGSVIINAAIPPSTRPSSSYCLYYKSGKCRVCAEKCPSGALTEEFFDRFRCNAYLDGKNIRDDQQGCPVCSSGPCADKGF</sequence>
<evidence type="ECO:0000313" key="1">
    <source>
        <dbReference type="EMBL" id="MDQ0204817.1"/>
    </source>
</evidence>
<protein>
    <submittedName>
        <fullName evidence="1">Epoxyqueuosine reductase QueG</fullName>
    </submittedName>
</protein>
<proteinExistence type="predicted"/>
<dbReference type="EMBL" id="JAUSUE010000022">
    <property type="protein sequence ID" value="MDQ0204817.1"/>
    <property type="molecule type" value="Genomic_DNA"/>
</dbReference>
<keyword evidence="2" id="KW-1185">Reference proteome</keyword>
<gene>
    <name evidence="1" type="ORF">J2S01_002551</name>
</gene>
<evidence type="ECO:0000313" key="2">
    <source>
        <dbReference type="Proteomes" id="UP001239167"/>
    </source>
</evidence>
<dbReference type="PANTHER" id="PTHR42827">
    <property type="entry name" value="IRON-SULFUR CLUSTER-BINDING PROTEIN-RELATED"/>
    <property type="match status" value="1"/>
</dbReference>
<reference evidence="1 2" key="1">
    <citation type="submission" date="2023-07" db="EMBL/GenBank/DDBJ databases">
        <title>Genomic Encyclopedia of Type Strains, Phase IV (KMG-IV): sequencing the most valuable type-strain genomes for metagenomic binning, comparative biology and taxonomic classification.</title>
        <authorList>
            <person name="Goeker M."/>
        </authorList>
    </citation>
    <scope>NUCLEOTIDE SEQUENCE [LARGE SCALE GENOMIC DNA]</scope>
    <source>
        <strain evidence="1 2">DSM 16980</strain>
    </source>
</reference>